<dbReference type="InterPro" id="IPR049492">
    <property type="entry name" value="BD-FAE-like_dom"/>
</dbReference>
<proteinExistence type="predicted"/>
<protein>
    <submittedName>
        <fullName evidence="3">Pimeloyl-ACP methyl ester carboxylesterase</fullName>
    </submittedName>
</protein>
<comment type="caution">
    <text evidence="3">The sequence shown here is derived from an EMBL/GenBank/DDBJ whole genome shotgun (WGS) entry which is preliminary data.</text>
</comment>
<dbReference type="AlphaFoldDB" id="A0A7W8E2B9"/>
<sequence length="307" mass="32271">MGKMAWLGIVAVFGVLATGFWALARPVAADDLRSMMVRDVEKLPSTAPTITEAYGADPLQFGELRMPPGKGPFPVAVIVHGGCWVKGFATRSYMSPLASELTAKGMATWNVEYRQIGDKGAGWPGSYLDWASATDHLRELAKRYPLDLNRVVATGHSAGATAALWLAARGKIAKGSEIWAADPLKIAGVVAIDGPGNVHDFIGLDKDICGQPVIQELMGGLPAEVPARYAAADPVLLLPTGVPTSLVASMVLEPEAAEAYRKAAEAKGDKVEVKDPVDVGHFGMMFPKTEAGGMVVGLILKAGGIGR</sequence>
<dbReference type="GO" id="GO:0016787">
    <property type="term" value="F:hydrolase activity"/>
    <property type="evidence" value="ECO:0007669"/>
    <property type="project" value="UniProtKB-KW"/>
</dbReference>
<keyword evidence="1" id="KW-0378">Hydrolase</keyword>
<dbReference type="InterPro" id="IPR029058">
    <property type="entry name" value="AB_hydrolase_fold"/>
</dbReference>
<dbReference type="Pfam" id="PF20434">
    <property type="entry name" value="BD-FAE"/>
    <property type="match status" value="1"/>
</dbReference>
<accession>A0A7W8E2B9</accession>
<evidence type="ECO:0000313" key="4">
    <source>
        <dbReference type="Proteomes" id="UP000540989"/>
    </source>
</evidence>
<evidence type="ECO:0000313" key="3">
    <source>
        <dbReference type="EMBL" id="MBB5056191.1"/>
    </source>
</evidence>
<gene>
    <name evidence="3" type="ORF">HDF16_000860</name>
</gene>
<keyword evidence="4" id="KW-1185">Reference proteome</keyword>
<dbReference type="PANTHER" id="PTHR48081:SF13">
    <property type="entry name" value="ALPHA_BETA HYDROLASE"/>
    <property type="match status" value="1"/>
</dbReference>
<dbReference type="Proteomes" id="UP000540989">
    <property type="component" value="Unassembled WGS sequence"/>
</dbReference>
<organism evidence="3 4">
    <name type="scientific">Granulicella aggregans</name>
    <dbReference type="NCBI Taxonomy" id="474949"/>
    <lineage>
        <taxon>Bacteria</taxon>
        <taxon>Pseudomonadati</taxon>
        <taxon>Acidobacteriota</taxon>
        <taxon>Terriglobia</taxon>
        <taxon>Terriglobales</taxon>
        <taxon>Acidobacteriaceae</taxon>
        <taxon>Granulicella</taxon>
    </lineage>
</organism>
<dbReference type="PANTHER" id="PTHR48081">
    <property type="entry name" value="AB HYDROLASE SUPERFAMILY PROTEIN C4A8.06C"/>
    <property type="match status" value="1"/>
</dbReference>
<dbReference type="Gene3D" id="3.40.50.1820">
    <property type="entry name" value="alpha/beta hydrolase"/>
    <property type="match status" value="1"/>
</dbReference>
<reference evidence="3 4" key="1">
    <citation type="submission" date="2020-08" db="EMBL/GenBank/DDBJ databases">
        <title>Genomic Encyclopedia of Type Strains, Phase IV (KMG-V): Genome sequencing to study the core and pangenomes of soil and plant-associated prokaryotes.</title>
        <authorList>
            <person name="Whitman W."/>
        </authorList>
    </citation>
    <scope>NUCLEOTIDE SEQUENCE [LARGE SCALE GENOMIC DNA]</scope>
    <source>
        <strain evidence="3 4">M8UP14</strain>
    </source>
</reference>
<dbReference type="EMBL" id="JACHIP010000001">
    <property type="protein sequence ID" value="MBB5056191.1"/>
    <property type="molecule type" value="Genomic_DNA"/>
</dbReference>
<feature type="domain" description="BD-FAE-like" evidence="2">
    <location>
        <begin position="69"/>
        <end position="243"/>
    </location>
</feature>
<evidence type="ECO:0000259" key="2">
    <source>
        <dbReference type="Pfam" id="PF20434"/>
    </source>
</evidence>
<evidence type="ECO:0000256" key="1">
    <source>
        <dbReference type="ARBA" id="ARBA00022801"/>
    </source>
</evidence>
<name>A0A7W8E2B9_9BACT</name>
<dbReference type="SUPFAM" id="SSF53474">
    <property type="entry name" value="alpha/beta-Hydrolases"/>
    <property type="match status" value="1"/>
</dbReference>
<dbReference type="InterPro" id="IPR050300">
    <property type="entry name" value="GDXG_lipolytic_enzyme"/>
</dbReference>